<dbReference type="GeneID" id="14493577"/>
<feature type="region of interest" description="Disordered" evidence="8">
    <location>
        <begin position="616"/>
        <end position="635"/>
    </location>
</feature>
<dbReference type="InterPro" id="IPR001248">
    <property type="entry name" value="Pur-cyt_permease"/>
</dbReference>
<feature type="transmembrane region" description="Helical" evidence="9">
    <location>
        <begin position="145"/>
        <end position="165"/>
    </location>
</feature>
<evidence type="ECO:0000256" key="6">
    <source>
        <dbReference type="ARBA" id="ARBA00022989"/>
    </source>
</evidence>
<dbReference type="OrthoDB" id="2018619at2759"/>
<keyword evidence="6 9" id="KW-1133">Transmembrane helix</keyword>
<dbReference type="GO" id="GO:0015205">
    <property type="term" value="F:nucleobase transmembrane transporter activity"/>
    <property type="evidence" value="ECO:0007669"/>
    <property type="project" value="TreeGrafter"/>
</dbReference>
<feature type="transmembrane region" description="Helical" evidence="9">
    <location>
        <begin position="517"/>
        <end position="535"/>
    </location>
</feature>
<evidence type="ECO:0000256" key="5">
    <source>
        <dbReference type="ARBA" id="ARBA00022692"/>
    </source>
</evidence>
<dbReference type="FunCoup" id="I2GXK2">
    <property type="interactions" value="86"/>
</dbReference>
<feature type="transmembrane region" description="Helical" evidence="9">
    <location>
        <begin position="81"/>
        <end position="105"/>
    </location>
</feature>
<evidence type="ECO:0000256" key="8">
    <source>
        <dbReference type="SAM" id="MobiDB-lite"/>
    </source>
</evidence>
<evidence type="ECO:0008006" key="12">
    <source>
        <dbReference type="Google" id="ProtNLM"/>
    </source>
</evidence>
<feature type="transmembrane region" description="Helical" evidence="9">
    <location>
        <begin position="230"/>
        <end position="250"/>
    </location>
</feature>
<dbReference type="AlphaFoldDB" id="I2GXK2"/>
<evidence type="ECO:0000313" key="10">
    <source>
        <dbReference type="EMBL" id="CCH58854.1"/>
    </source>
</evidence>
<dbReference type="Pfam" id="PF02133">
    <property type="entry name" value="Transp_cyt_pur"/>
    <property type="match status" value="1"/>
</dbReference>
<dbReference type="HOGENOM" id="CLU_021555_3_0_1"/>
<evidence type="ECO:0000256" key="9">
    <source>
        <dbReference type="SAM" id="Phobius"/>
    </source>
</evidence>
<dbReference type="Gene3D" id="1.10.4160.10">
    <property type="entry name" value="Hydantoin permease"/>
    <property type="match status" value="1"/>
</dbReference>
<dbReference type="RefSeq" id="XP_004178373.1">
    <property type="nucleotide sequence ID" value="XM_004178325.1"/>
</dbReference>
<dbReference type="eggNOG" id="KOG2466">
    <property type="taxonomic scope" value="Eukaryota"/>
</dbReference>
<dbReference type="KEGG" id="tbl:TBLA_0A10780"/>
<name>I2GXK2_HENB6</name>
<protein>
    <recommendedName>
        <fullName evidence="12">Thiamine transporter</fullName>
    </recommendedName>
</protein>
<comment type="subcellular location">
    <subcellularLocation>
        <location evidence="1">Membrane</location>
        <topology evidence="1">Multi-pass membrane protein</topology>
    </subcellularLocation>
</comment>
<evidence type="ECO:0000256" key="7">
    <source>
        <dbReference type="ARBA" id="ARBA00023136"/>
    </source>
</evidence>
<dbReference type="InParanoid" id="I2GXK2"/>
<dbReference type="EMBL" id="HE806316">
    <property type="protein sequence ID" value="CCH58854.1"/>
    <property type="molecule type" value="Genomic_DNA"/>
</dbReference>
<feature type="transmembrane region" description="Helical" evidence="9">
    <location>
        <begin position="207"/>
        <end position="223"/>
    </location>
</feature>
<feature type="transmembrane region" description="Helical" evidence="9">
    <location>
        <begin position="428"/>
        <end position="448"/>
    </location>
</feature>
<keyword evidence="4" id="KW-0597">Phosphoprotein</keyword>
<dbReference type="GO" id="GO:1903089">
    <property type="term" value="F:5-amino-1-ribofuranosylimidazole-4-carboxamide transmembrane transporter activity"/>
    <property type="evidence" value="ECO:0007669"/>
    <property type="project" value="UniProtKB-ARBA"/>
</dbReference>
<dbReference type="PANTHER" id="PTHR30618:SF15">
    <property type="entry name" value="NICOTINAMIDE RIBOSIDE TRANSPORTER 1-RELATED"/>
    <property type="match status" value="1"/>
</dbReference>
<comment type="similarity">
    <text evidence="2">Belongs to the purine-cytosine permease (2.A.39) family.</text>
</comment>
<evidence type="ECO:0000256" key="3">
    <source>
        <dbReference type="ARBA" id="ARBA00022448"/>
    </source>
</evidence>
<feature type="transmembrane region" description="Helical" evidence="9">
    <location>
        <begin position="480"/>
        <end position="497"/>
    </location>
</feature>
<evidence type="ECO:0000256" key="1">
    <source>
        <dbReference type="ARBA" id="ARBA00004141"/>
    </source>
</evidence>
<dbReference type="Proteomes" id="UP000002866">
    <property type="component" value="Chromosome 1"/>
</dbReference>
<dbReference type="PANTHER" id="PTHR30618">
    <property type="entry name" value="NCS1 FAMILY PURINE/PYRIMIDINE TRANSPORTER"/>
    <property type="match status" value="1"/>
</dbReference>
<feature type="transmembrane region" description="Helical" evidence="9">
    <location>
        <begin position="111"/>
        <end position="133"/>
    </location>
</feature>
<proteinExistence type="inferred from homology"/>
<keyword evidence="11" id="KW-1185">Reference proteome</keyword>
<dbReference type="GO" id="GO:0015888">
    <property type="term" value="P:thiamine transport"/>
    <property type="evidence" value="ECO:0007669"/>
    <property type="project" value="UniProtKB-ARBA"/>
</dbReference>
<dbReference type="InterPro" id="IPR012681">
    <property type="entry name" value="NCS1"/>
</dbReference>
<accession>I2GXK2</accession>
<keyword evidence="5 9" id="KW-0812">Transmembrane</keyword>
<dbReference type="CDD" id="cd11482">
    <property type="entry name" value="SLC-NCS1sbd_NRT1-like"/>
    <property type="match status" value="1"/>
</dbReference>
<organism evidence="10 11">
    <name type="scientific">Henningerozyma blattae (strain ATCC 34711 / CBS 6284 / DSM 70876 / NBRC 10599 / NRRL Y-10934 / UCD 77-7)</name>
    <name type="common">Yeast</name>
    <name type="synonym">Tetrapisispora blattae</name>
    <dbReference type="NCBI Taxonomy" id="1071380"/>
    <lineage>
        <taxon>Eukaryota</taxon>
        <taxon>Fungi</taxon>
        <taxon>Dikarya</taxon>
        <taxon>Ascomycota</taxon>
        <taxon>Saccharomycotina</taxon>
        <taxon>Saccharomycetes</taxon>
        <taxon>Saccharomycetales</taxon>
        <taxon>Saccharomycetaceae</taxon>
        <taxon>Henningerozyma</taxon>
    </lineage>
</organism>
<keyword evidence="3" id="KW-0813">Transport</keyword>
<dbReference type="NCBIfam" id="TIGR00800">
    <property type="entry name" value="ncs1"/>
    <property type="match status" value="1"/>
</dbReference>
<evidence type="ECO:0000256" key="4">
    <source>
        <dbReference type="ARBA" id="ARBA00022553"/>
    </source>
</evidence>
<feature type="transmembrane region" description="Helical" evidence="9">
    <location>
        <begin position="307"/>
        <end position="329"/>
    </location>
</feature>
<evidence type="ECO:0000256" key="2">
    <source>
        <dbReference type="ARBA" id="ARBA00008974"/>
    </source>
</evidence>
<dbReference type="FunFam" id="1.10.4160.10:FF:000005">
    <property type="entry name" value="Thiamine transporter"/>
    <property type="match status" value="1"/>
</dbReference>
<gene>
    <name evidence="10" type="primary">TBLA0A10780</name>
    <name evidence="10" type="ORF">TBLA_0A10780</name>
</gene>
<sequence length="635" mass="71031">MGFENKLSTTSSIVTATSSTLSPSHSTSNRKSHNSTKQFLTKSFKFLEIPLDERETLSFLKNPDIQPIKSEYQTWGFWSNFAYWGVLSFSVGTWLSASSGLSAGLSYPETIGSFIVGDVVTIMFTLANSYPGYDWKIGFTLSQRFVFGISGSVFGILLRVLMSIVNYGSSAWVGGLCINMILDSWSHHYLHLPNTLSKHVHMTTKELIGFILFQVICCIGYLFKPHQINIMLICSCIATCFSMMGMVIYLCSKAHGVGDLFKSTHATATGSDRAWAWVYMISYWFGSVSPGSVNQSDYSRFASSQPAIWWGTIFALLIPTTLVPVFGIIGASTSEKLYGEQFWMPMDIFNYWLTENYSAGARAASFFCGVSFAMSQVGYILENAGFASGVDLAGLLPKYINIKRGALLTAALSFAVQPWNFYNSSSTFLTVTSAFGVIMTPMISIMICDNFLIRKRNYSVAQAFIYDGEYKYTKGFNWKAYVALACGMTPGFPGIAWQVNNNYFRNKGIVNFYYGDSFFSFLISFFLYWILCLIWPTKIEIKHDDADYYGAFTDEMAMKKGMIPYSQLTEDEVLKHMKHDGKSMLSESTFNDEEDIISKLDANVKTKTLDNDDVSESIGTSSDMHAHMHAGHTLK</sequence>
<keyword evidence="7 9" id="KW-0472">Membrane</keyword>
<dbReference type="InterPro" id="IPR045225">
    <property type="entry name" value="Uracil/uridine/allantoin_perm"/>
</dbReference>
<reference evidence="10 11" key="1">
    <citation type="journal article" date="2011" name="Proc. Natl. Acad. Sci. U.S.A.">
        <title>Evolutionary erosion of yeast sex chromosomes by mating-type switching accidents.</title>
        <authorList>
            <person name="Gordon J.L."/>
            <person name="Armisen D."/>
            <person name="Proux-Wera E."/>
            <person name="Oheigeartaigh S.S."/>
            <person name="Byrne K.P."/>
            <person name="Wolfe K.H."/>
        </authorList>
    </citation>
    <scope>NUCLEOTIDE SEQUENCE [LARGE SCALE GENOMIC DNA]</scope>
    <source>
        <strain evidence="11">ATCC 34711 / CBS 6284 / DSM 70876 / NBRC 10599 / NRRL Y-10934 / UCD 77-7</strain>
    </source>
</reference>
<evidence type="ECO:0000313" key="11">
    <source>
        <dbReference type="Proteomes" id="UP000002866"/>
    </source>
</evidence>
<dbReference type="GO" id="GO:0005886">
    <property type="term" value="C:plasma membrane"/>
    <property type="evidence" value="ECO:0007669"/>
    <property type="project" value="TreeGrafter"/>
</dbReference>
<dbReference type="OMA" id="GLCVNMI"/>